<evidence type="ECO:0000256" key="2">
    <source>
        <dbReference type="SAM" id="Phobius"/>
    </source>
</evidence>
<keyword evidence="2" id="KW-1133">Transmembrane helix</keyword>
<protein>
    <recommendedName>
        <fullName evidence="5">Tat pathway signal sequence</fullName>
    </recommendedName>
</protein>
<organism evidence="3 4">
    <name type="scientific">Glonium stellatum</name>
    <dbReference type="NCBI Taxonomy" id="574774"/>
    <lineage>
        <taxon>Eukaryota</taxon>
        <taxon>Fungi</taxon>
        <taxon>Dikarya</taxon>
        <taxon>Ascomycota</taxon>
        <taxon>Pezizomycotina</taxon>
        <taxon>Dothideomycetes</taxon>
        <taxon>Pleosporomycetidae</taxon>
        <taxon>Gloniales</taxon>
        <taxon>Gloniaceae</taxon>
        <taxon>Glonium</taxon>
    </lineage>
</organism>
<evidence type="ECO:0000256" key="1">
    <source>
        <dbReference type="SAM" id="MobiDB-lite"/>
    </source>
</evidence>
<feature type="transmembrane region" description="Helical" evidence="2">
    <location>
        <begin position="114"/>
        <end position="136"/>
    </location>
</feature>
<sequence>MSSFFNRSSKSQPAEPELPPAKRISTPAGQRLSVILENGDNPATKPRDSYRASLRKSALAGLGEVPRESLEDYSHGSQTSYGHSISVWSEVSGDKLGAFKNKKQIAKRGGWKRLGLIIAVVLTIVIAIIIGVVFGLKKKGSSNNNTQTSQAKQTVAAVASNSALLEPGETPTMTTSLSPSATPSNFPLGSYSMITFLDTVLTNCTANPSTWTCYPYTIYNTDANKAMATFNWIITSISSGSYEISSTANPFSIPFTNVPLDLLDSGLDTERYRFQVTQTKNVSPSSAITSGNSAAECFYNGTTFQAYLYTKMAKSYPDASLGEQSGNPSYPVWPFAVRVEQIIGGGQDVPNCYELDNGVIGKRVTDGLDPQDQGSLCSCLYKNWRTPGTY</sequence>
<feature type="compositionally biased region" description="Polar residues" evidence="1">
    <location>
        <begin position="1"/>
        <end position="12"/>
    </location>
</feature>
<dbReference type="EMBL" id="KV749359">
    <property type="protein sequence ID" value="OCL09807.1"/>
    <property type="molecule type" value="Genomic_DNA"/>
</dbReference>
<gene>
    <name evidence="3" type="ORF">AOQ84DRAFT_338403</name>
</gene>
<keyword evidence="2" id="KW-0472">Membrane</keyword>
<keyword evidence="4" id="KW-1185">Reference proteome</keyword>
<name>A0A8E2F3C8_9PEZI</name>
<reference evidence="3 4" key="1">
    <citation type="journal article" date="2016" name="Nat. Commun.">
        <title>Ectomycorrhizal ecology is imprinted in the genome of the dominant symbiotic fungus Cenococcum geophilum.</title>
        <authorList>
            <consortium name="DOE Joint Genome Institute"/>
            <person name="Peter M."/>
            <person name="Kohler A."/>
            <person name="Ohm R.A."/>
            <person name="Kuo A."/>
            <person name="Krutzmann J."/>
            <person name="Morin E."/>
            <person name="Arend M."/>
            <person name="Barry K.W."/>
            <person name="Binder M."/>
            <person name="Choi C."/>
            <person name="Clum A."/>
            <person name="Copeland A."/>
            <person name="Grisel N."/>
            <person name="Haridas S."/>
            <person name="Kipfer T."/>
            <person name="LaButti K."/>
            <person name="Lindquist E."/>
            <person name="Lipzen A."/>
            <person name="Maire R."/>
            <person name="Meier B."/>
            <person name="Mihaltcheva S."/>
            <person name="Molinier V."/>
            <person name="Murat C."/>
            <person name="Poggeler S."/>
            <person name="Quandt C.A."/>
            <person name="Sperisen C."/>
            <person name="Tritt A."/>
            <person name="Tisserant E."/>
            <person name="Crous P.W."/>
            <person name="Henrissat B."/>
            <person name="Nehls U."/>
            <person name="Egli S."/>
            <person name="Spatafora J.W."/>
            <person name="Grigoriev I.V."/>
            <person name="Martin F.M."/>
        </authorList>
    </citation>
    <scope>NUCLEOTIDE SEQUENCE [LARGE SCALE GENOMIC DNA]</scope>
    <source>
        <strain evidence="3 4">CBS 207.34</strain>
    </source>
</reference>
<feature type="region of interest" description="Disordered" evidence="1">
    <location>
        <begin position="1"/>
        <end position="29"/>
    </location>
</feature>
<dbReference type="OrthoDB" id="5296155at2759"/>
<proteinExistence type="predicted"/>
<evidence type="ECO:0000313" key="3">
    <source>
        <dbReference type="EMBL" id="OCL09807.1"/>
    </source>
</evidence>
<keyword evidence="2" id="KW-0812">Transmembrane</keyword>
<dbReference type="Proteomes" id="UP000250140">
    <property type="component" value="Unassembled WGS sequence"/>
</dbReference>
<accession>A0A8E2F3C8</accession>
<evidence type="ECO:0008006" key="5">
    <source>
        <dbReference type="Google" id="ProtNLM"/>
    </source>
</evidence>
<dbReference type="AlphaFoldDB" id="A0A8E2F3C8"/>
<evidence type="ECO:0000313" key="4">
    <source>
        <dbReference type="Proteomes" id="UP000250140"/>
    </source>
</evidence>